<evidence type="ECO:0000313" key="3">
    <source>
        <dbReference type="EMBL" id="AKB45093.1"/>
    </source>
</evidence>
<evidence type="ECO:0000259" key="2">
    <source>
        <dbReference type="Pfam" id="PF13231"/>
    </source>
</evidence>
<feature type="transmembrane region" description="Helical" evidence="1">
    <location>
        <begin position="113"/>
        <end position="133"/>
    </location>
</feature>
<feature type="transmembrane region" description="Helical" evidence="1">
    <location>
        <begin position="299"/>
        <end position="317"/>
    </location>
</feature>
<keyword evidence="1" id="KW-1133">Transmembrane helix</keyword>
<keyword evidence="4" id="KW-1185">Reference proteome</keyword>
<dbReference type="AlphaFoldDB" id="A0A0E3Q866"/>
<dbReference type="Proteomes" id="UP000033096">
    <property type="component" value="Chromosome"/>
</dbReference>
<organism evidence="3 4">
    <name type="scientific">Methanosarcina vacuolata Z-761</name>
    <dbReference type="NCBI Taxonomy" id="1434123"/>
    <lineage>
        <taxon>Archaea</taxon>
        <taxon>Methanobacteriati</taxon>
        <taxon>Methanobacteriota</taxon>
        <taxon>Stenosarchaea group</taxon>
        <taxon>Methanomicrobia</taxon>
        <taxon>Methanosarcinales</taxon>
        <taxon>Methanosarcinaceae</taxon>
        <taxon>Methanosarcina</taxon>
    </lineage>
</organism>
<dbReference type="Pfam" id="PF13231">
    <property type="entry name" value="PMT_2"/>
    <property type="match status" value="1"/>
</dbReference>
<feature type="transmembrane region" description="Helical" evidence="1">
    <location>
        <begin position="323"/>
        <end position="341"/>
    </location>
</feature>
<feature type="transmembrane region" description="Helical" evidence="1">
    <location>
        <begin position="90"/>
        <end position="107"/>
    </location>
</feature>
<feature type="transmembrane region" description="Helical" evidence="1">
    <location>
        <begin position="519"/>
        <end position="536"/>
    </location>
</feature>
<feature type="transmembrane region" description="Helical" evidence="1">
    <location>
        <begin position="426"/>
        <end position="447"/>
    </location>
</feature>
<feature type="transmembrane region" description="Helical" evidence="1">
    <location>
        <begin position="50"/>
        <end position="69"/>
    </location>
</feature>
<dbReference type="KEGG" id="mvc:MSVAZ_2824"/>
<gene>
    <name evidence="3" type="ORF">MSVAZ_2824</name>
</gene>
<keyword evidence="1" id="KW-0472">Membrane</keyword>
<proteinExistence type="predicted"/>
<protein>
    <recommendedName>
        <fullName evidence="2">Glycosyltransferase RgtA/B/C/D-like domain-containing protein</fullName>
    </recommendedName>
</protein>
<feature type="transmembrane region" description="Helical" evidence="1">
    <location>
        <begin position="251"/>
        <end position="268"/>
    </location>
</feature>
<name>A0A0E3Q866_9EURY</name>
<accession>A0A0E3Q866</accession>
<feature type="transmembrane region" description="Helical" evidence="1">
    <location>
        <begin position="489"/>
        <end position="507"/>
    </location>
</feature>
<feature type="transmembrane region" description="Helical" evidence="1">
    <location>
        <begin position="145"/>
        <end position="164"/>
    </location>
</feature>
<feature type="domain" description="Glycosyltransferase RgtA/B/C/D-like" evidence="2">
    <location>
        <begin position="213"/>
        <end position="332"/>
    </location>
</feature>
<feature type="transmembrane region" description="Helical" evidence="1">
    <location>
        <begin position="22"/>
        <end position="44"/>
    </location>
</feature>
<feature type="transmembrane region" description="Helical" evidence="1">
    <location>
        <begin position="353"/>
        <end position="374"/>
    </location>
</feature>
<keyword evidence="1" id="KW-0812">Transmembrane</keyword>
<evidence type="ECO:0000313" key="4">
    <source>
        <dbReference type="Proteomes" id="UP000033096"/>
    </source>
</evidence>
<evidence type="ECO:0000256" key="1">
    <source>
        <dbReference type="SAM" id="Phobius"/>
    </source>
</evidence>
<dbReference type="InterPro" id="IPR038731">
    <property type="entry name" value="RgtA/B/C-like"/>
</dbReference>
<dbReference type="HOGENOM" id="CLU_026486_0_0_2"/>
<dbReference type="EMBL" id="CP009520">
    <property type="protein sequence ID" value="AKB45093.1"/>
    <property type="molecule type" value="Genomic_DNA"/>
</dbReference>
<feature type="transmembrane region" description="Helical" evidence="1">
    <location>
        <begin position="222"/>
        <end position="244"/>
    </location>
</feature>
<sequence length="675" mass="77914">MSLAAESRTIIMTNKNISIANLFLYIKHTIYVYPMLIGIVILYLSYFPGIGQYGMGFAFFLGSVFYYILKNNMYVEVTPSSNSTSKNYKLLLILNIVFFVSFSLSLLVLHQSIYYRSVSYFSLITISFFSIFMEIIQRNYSRCSYFLILKIILVSLSLRIGRLFNYPTIPGSDTHFHLNIVELIVQNGTVPSYYIANKYSFSCLLHILMAIDNIILSVNLKNLLFCSIVLSTTIIVSLFIYCIVNKMYNTQIALISVLFINISDMFFNLTVTNINPGSIVYCFFIMILFCIIQQKNRPTYSSFVVLMIFCMILSHQLSTFCVFYILFSLLLGIIFHNIYFTKILKINLIDREVHLYYPTLTLFFVSMILHWILIGGTQTSGSFFDQIIYRLDSTIASMFHEYVSEASVPTNNYETFFSTFNVYSNILYNLGSNLLLMLAIIGILLIIDSKLKSQFNFSYISAAFTLFCLIYAGTYVGLGYLLIPHRFLPFFQLFWVIFASYSTYIIYNTTSQKWRKLSLMGIVIFLIFFMITAPYLNNGEAIYSTDMVSRNQLIYSELKSLEWSNYFLENQTVYCDSAVTQLPISTVDFLNISTYQIMNLDLNSNYLPKNILIRQYVIDNPNLNIGGTFGTIHNHNYQEKLIKIFHEYNLIYSNNCAKVYQTGCLKTASNCTFGS</sequence>
<dbReference type="PATRIC" id="fig|1434123.4.peg.3467"/>
<feature type="transmembrane region" description="Helical" evidence="1">
    <location>
        <begin position="459"/>
        <end position="483"/>
    </location>
</feature>
<feature type="transmembrane region" description="Helical" evidence="1">
    <location>
        <begin position="274"/>
        <end position="292"/>
    </location>
</feature>
<reference evidence="3 4" key="1">
    <citation type="submission" date="2014-07" db="EMBL/GenBank/DDBJ databases">
        <title>Methanogenic archaea and the global carbon cycle.</title>
        <authorList>
            <person name="Henriksen J.R."/>
            <person name="Luke J."/>
            <person name="Reinhart S."/>
            <person name="Benedict M.N."/>
            <person name="Youngblut N.D."/>
            <person name="Metcalf M.E."/>
            <person name="Whitaker R.J."/>
            <person name="Metcalf W.W."/>
        </authorList>
    </citation>
    <scope>NUCLEOTIDE SEQUENCE [LARGE SCALE GENOMIC DNA]</scope>
    <source>
        <strain evidence="3 4">Z-761</strain>
    </source>
</reference>